<dbReference type="EMBL" id="RAWM01000063">
    <property type="protein sequence ID" value="RKH66204.1"/>
    <property type="molecule type" value="Genomic_DNA"/>
</dbReference>
<reference evidence="2" key="1">
    <citation type="submission" date="2018-09" db="EMBL/GenBank/DDBJ databases">
        <authorList>
            <person name="Livingstone P.G."/>
            <person name="Whitworth D.E."/>
        </authorList>
    </citation>
    <scope>NUCLEOTIDE SEQUENCE [LARGE SCALE GENOMIC DNA]</scope>
    <source>
        <strain evidence="2">AB047A</strain>
    </source>
</reference>
<gene>
    <name evidence="1" type="ORF">D7X96_22160</name>
</gene>
<name>A0A3A8QSR6_9BACT</name>
<protein>
    <submittedName>
        <fullName evidence="1">Uncharacterized protein</fullName>
    </submittedName>
</protein>
<dbReference type="RefSeq" id="WP_121770651.1">
    <property type="nucleotide sequence ID" value="NZ_RAWM01000063.1"/>
</dbReference>
<evidence type="ECO:0000313" key="1">
    <source>
        <dbReference type="EMBL" id="RKH66204.1"/>
    </source>
</evidence>
<dbReference type="Proteomes" id="UP000282656">
    <property type="component" value="Unassembled WGS sequence"/>
</dbReference>
<proteinExistence type="predicted"/>
<keyword evidence="2" id="KW-1185">Reference proteome</keyword>
<sequence>MRRGSRWRSGLVVTAAVAFGASLLVALWPAGETQAPAPAAPKARVIVPATLETMEARATALAQERKKQMPQPEVPQQVGGFPREEVVAVLNAYQDMMAVQGLYNQGVTRKKLVESILASPHGAEIAEKTLAEPSFAQEAFGELQAESRYLAVTVVTAAARRGDDRYLTRSAEAVARDLTGSLARDGKLSEGRSTDLHDLVHAYIDVKGLEAFSSGNPQSLRAVGLAGDQPEEVRRIYDEVVFMRLKAEFGRERASEMTATLMRP</sequence>
<organism evidence="1 2">
    <name type="scientific">Corallococcus interemptor</name>
    <dbReference type="NCBI Taxonomy" id="2316720"/>
    <lineage>
        <taxon>Bacteria</taxon>
        <taxon>Pseudomonadati</taxon>
        <taxon>Myxococcota</taxon>
        <taxon>Myxococcia</taxon>
        <taxon>Myxococcales</taxon>
        <taxon>Cystobacterineae</taxon>
        <taxon>Myxococcaceae</taxon>
        <taxon>Corallococcus</taxon>
    </lineage>
</organism>
<accession>A0A3A8QSR6</accession>
<dbReference type="AlphaFoldDB" id="A0A3A8QSR6"/>
<dbReference type="OrthoDB" id="5506751at2"/>
<evidence type="ECO:0000313" key="2">
    <source>
        <dbReference type="Proteomes" id="UP000282656"/>
    </source>
</evidence>
<comment type="caution">
    <text evidence="1">The sequence shown here is derived from an EMBL/GenBank/DDBJ whole genome shotgun (WGS) entry which is preliminary data.</text>
</comment>